<keyword evidence="4 7" id="KW-1133">Transmembrane helix</keyword>
<dbReference type="GO" id="GO:0005886">
    <property type="term" value="C:plasma membrane"/>
    <property type="evidence" value="ECO:0007669"/>
    <property type="project" value="UniProtKB-SubCell"/>
</dbReference>
<feature type="domain" description="DUF4131" evidence="9">
    <location>
        <begin position="38"/>
        <end position="188"/>
    </location>
</feature>
<dbReference type="PANTHER" id="PTHR30619">
    <property type="entry name" value="DNA INTERNALIZATION/COMPETENCE PROTEIN COMEC/REC2"/>
    <property type="match status" value="1"/>
</dbReference>
<dbReference type="PROSITE" id="PS51257">
    <property type="entry name" value="PROKAR_LIPOPROTEIN"/>
    <property type="match status" value="1"/>
</dbReference>
<evidence type="ECO:0000256" key="1">
    <source>
        <dbReference type="ARBA" id="ARBA00004651"/>
    </source>
</evidence>
<evidence type="ECO:0000256" key="4">
    <source>
        <dbReference type="ARBA" id="ARBA00022989"/>
    </source>
</evidence>
<evidence type="ECO:0000259" key="9">
    <source>
        <dbReference type="Pfam" id="PF13567"/>
    </source>
</evidence>
<evidence type="ECO:0000259" key="8">
    <source>
        <dbReference type="Pfam" id="PF03772"/>
    </source>
</evidence>
<feature type="transmembrane region" description="Helical" evidence="7">
    <location>
        <begin position="510"/>
        <end position="526"/>
    </location>
</feature>
<keyword evidence="5 7" id="KW-0472">Membrane</keyword>
<feature type="region of interest" description="Disordered" evidence="6">
    <location>
        <begin position="663"/>
        <end position="686"/>
    </location>
</feature>
<feature type="transmembrane region" description="Helical" evidence="7">
    <location>
        <begin position="12"/>
        <end position="29"/>
    </location>
</feature>
<keyword evidence="3 7" id="KW-0812">Transmembrane</keyword>
<keyword evidence="11" id="KW-1185">Reference proteome</keyword>
<organism evidence="10 11">
    <name type="scientific">Mangrovicoccus algicola</name>
    <dbReference type="NCBI Taxonomy" id="2771008"/>
    <lineage>
        <taxon>Bacteria</taxon>
        <taxon>Pseudomonadati</taxon>
        <taxon>Pseudomonadota</taxon>
        <taxon>Alphaproteobacteria</taxon>
        <taxon>Rhodobacterales</taxon>
        <taxon>Paracoccaceae</taxon>
        <taxon>Mangrovicoccus</taxon>
    </lineage>
</organism>
<dbReference type="InterPro" id="IPR004477">
    <property type="entry name" value="ComEC_N"/>
</dbReference>
<dbReference type="NCBIfam" id="TIGR00360">
    <property type="entry name" value="ComEC_N-term"/>
    <property type="match status" value="1"/>
</dbReference>
<dbReference type="InterPro" id="IPR052159">
    <property type="entry name" value="Competence_DNA_uptake"/>
</dbReference>
<feature type="transmembrane region" description="Helical" evidence="7">
    <location>
        <begin position="392"/>
        <end position="414"/>
    </location>
</feature>
<feature type="transmembrane region" description="Helical" evidence="7">
    <location>
        <begin position="333"/>
        <end position="350"/>
    </location>
</feature>
<dbReference type="Proteomes" id="UP000609121">
    <property type="component" value="Unassembled WGS sequence"/>
</dbReference>
<feature type="domain" description="ComEC/Rec2-related protein" evidence="8">
    <location>
        <begin position="231"/>
        <end position="506"/>
    </location>
</feature>
<name>A0A8J6Z0C4_9RHOB</name>
<sequence length="686" mass="70739">MLIAAQRGHLFPWVPVMLGCGIGGYFALPAEPADWMRPAAWGAAALLVLGARRAAESLAPLLLGLSLVLAGGALAAWRSHQVAAPVLSFRYYGPVEGRILKIDRSLSDRIRITLDRVMLADTAPARLPATVRVSLSADMPHTSLEPGKTVILTAHLSPPMGPAEPGGFDFRRLAWFERLGAVGYSRTPVLALEPAIRDGPAMRIAGFRAQLSQAIRTGIPGQAGAFAAAVVTGDRLGLDRATMDAMRASNLAHLLAISGLHMGLLTGFVFLVLRRAIAAVPRLALRIDGRKAAAIVALAAATAYLALSGGSIATRRAYVMAAVMLGAVLLDRRALTLRAVAVAAILILAARPESLLNVGFQMSFAATSALVWAFCCLRDAPLPRAPRLLRPVLALALSSAVAGAATAPIGAAQFNQIAQWGVPANLMAVPVMGLLVVPAAVLAACLAPFGLAGPALWAMGAGCSWILAVAARVAALEGAVRPVVAPAPAVLPLIAGGALVVILWQGRGRWAGLLPVVAALWLWAGTQRPAVLISASGGLVGVLEPGGRVLNKSGGDGYAARAWLENDGDGRLPEAAARPGPAGFEAELAGLRLRQLSAAQLRRRADPCAGADLVVTPGEAAAEGEACLVLDRNRLAETGSVALRNGPGGDLYLVTAAKRAGQRPWTGRAGREALRGPRLPGPGAGS</sequence>
<dbReference type="InterPro" id="IPR025405">
    <property type="entry name" value="DUF4131"/>
</dbReference>
<evidence type="ECO:0000313" key="11">
    <source>
        <dbReference type="Proteomes" id="UP000609121"/>
    </source>
</evidence>
<feature type="transmembrane region" description="Helical" evidence="7">
    <location>
        <begin position="293"/>
        <end position="313"/>
    </location>
</feature>
<feature type="transmembrane region" description="Helical" evidence="7">
    <location>
        <begin position="483"/>
        <end position="504"/>
    </location>
</feature>
<feature type="transmembrane region" description="Helical" evidence="7">
    <location>
        <begin position="362"/>
        <end position="380"/>
    </location>
</feature>
<accession>A0A8J6Z0C4</accession>
<dbReference type="Pfam" id="PF03772">
    <property type="entry name" value="Competence"/>
    <property type="match status" value="1"/>
</dbReference>
<feature type="transmembrane region" description="Helical" evidence="7">
    <location>
        <begin position="426"/>
        <end position="449"/>
    </location>
</feature>
<evidence type="ECO:0000256" key="3">
    <source>
        <dbReference type="ARBA" id="ARBA00022692"/>
    </source>
</evidence>
<evidence type="ECO:0000256" key="7">
    <source>
        <dbReference type="SAM" id="Phobius"/>
    </source>
</evidence>
<comment type="caution">
    <text evidence="10">The sequence shown here is derived from an EMBL/GenBank/DDBJ whole genome shotgun (WGS) entry which is preliminary data.</text>
</comment>
<dbReference type="PANTHER" id="PTHR30619:SF1">
    <property type="entry name" value="RECOMBINATION PROTEIN 2"/>
    <property type="match status" value="1"/>
</dbReference>
<dbReference type="Pfam" id="PF13567">
    <property type="entry name" value="DUF4131"/>
    <property type="match status" value="1"/>
</dbReference>
<proteinExistence type="predicted"/>
<feature type="transmembrane region" description="Helical" evidence="7">
    <location>
        <begin position="58"/>
        <end position="77"/>
    </location>
</feature>
<evidence type="ECO:0000256" key="6">
    <source>
        <dbReference type="SAM" id="MobiDB-lite"/>
    </source>
</evidence>
<feature type="transmembrane region" description="Helical" evidence="7">
    <location>
        <begin position="455"/>
        <end position="476"/>
    </location>
</feature>
<comment type="subcellular location">
    <subcellularLocation>
        <location evidence="1">Cell membrane</location>
        <topology evidence="1">Multi-pass membrane protein</topology>
    </subcellularLocation>
</comment>
<dbReference type="AlphaFoldDB" id="A0A8J6Z0C4"/>
<evidence type="ECO:0000256" key="2">
    <source>
        <dbReference type="ARBA" id="ARBA00022475"/>
    </source>
</evidence>
<protein>
    <submittedName>
        <fullName evidence="10">ComEC/Rec2 family competence protein</fullName>
    </submittedName>
</protein>
<dbReference type="EMBL" id="JACVXA010000041">
    <property type="protein sequence ID" value="MBE3639218.1"/>
    <property type="molecule type" value="Genomic_DNA"/>
</dbReference>
<reference evidence="10" key="1">
    <citation type="submission" date="2020-09" db="EMBL/GenBank/DDBJ databases">
        <title>A novel bacterium of genus Mangrovicoccus, isolated from South China Sea.</title>
        <authorList>
            <person name="Huang H."/>
            <person name="Mo K."/>
            <person name="Hu Y."/>
        </authorList>
    </citation>
    <scope>NUCLEOTIDE SEQUENCE</scope>
    <source>
        <strain evidence="10">HB182678</strain>
    </source>
</reference>
<keyword evidence="2" id="KW-1003">Cell membrane</keyword>
<evidence type="ECO:0000256" key="5">
    <source>
        <dbReference type="ARBA" id="ARBA00023136"/>
    </source>
</evidence>
<evidence type="ECO:0000313" key="10">
    <source>
        <dbReference type="EMBL" id="MBE3639218.1"/>
    </source>
</evidence>
<feature type="transmembrane region" description="Helical" evidence="7">
    <location>
        <begin position="251"/>
        <end position="273"/>
    </location>
</feature>
<gene>
    <name evidence="10" type="ORF">ICN82_13520</name>
</gene>